<feature type="compositionally biased region" description="Basic residues" evidence="1">
    <location>
        <begin position="148"/>
        <end position="172"/>
    </location>
</feature>
<dbReference type="EMBL" id="JBHPBY010000700">
    <property type="protein sequence ID" value="MFC1854061.1"/>
    <property type="molecule type" value="Genomic_DNA"/>
</dbReference>
<accession>A0ABV6Z6I9</accession>
<evidence type="ECO:0008006" key="4">
    <source>
        <dbReference type="Google" id="ProtNLM"/>
    </source>
</evidence>
<name>A0ABV6Z6I9_UNCC1</name>
<protein>
    <recommendedName>
        <fullName evidence="4">MBL fold metallo-hydrolase</fullName>
    </recommendedName>
</protein>
<dbReference type="Proteomes" id="UP001594351">
    <property type="component" value="Unassembled WGS sequence"/>
</dbReference>
<keyword evidence="3" id="KW-1185">Reference proteome</keyword>
<proteinExistence type="predicted"/>
<comment type="caution">
    <text evidence="2">The sequence shown here is derived from an EMBL/GenBank/DDBJ whole genome shotgun (WGS) entry which is preliminary data.</text>
</comment>
<evidence type="ECO:0000313" key="2">
    <source>
        <dbReference type="EMBL" id="MFC1854061.1"/>
    </source>
</evidence>
<sequence length="172" mass="19533">GDDWLTVKAHPGNHVYEQQREIPLRYYEVKTSKGMKLLFLGDHDYTRSMVKLDTIDLAFVKCGGVSPNYSDEEAMKHFVKQVPLNYFIPGHINELGHPVKGGRISYENAFQSVADIEIPHTILAWGESLNLPIPEDKSKTSIAPQPKKASKPRKKIPKKASKVFQYKKKKSL</sequence>
<gene>
    <name evidence="2" type="ORF">ACFL27_28090</name>
</gene>
<feature type="region of interest" description="Disordered" evidence="1">
    <location>
        <begin position="135"/>
        <end position="172"/>
    </location>
</feature>
<evidence type="ECO:0000256" key="1">
    <source>
        <dbReference type="SAM" id="MobiDB-lite"/>
    </source>
</evidence>
<feature type="non-terminal residue" evidence="2">
    <location>
        <position position="1"/>
    </location>
</feature>
<organism evidence="2 3">
    <name type="scientific">candidate division CSSED10-310 bacterium</name>
    <dbReference type="NCBI Taxonomy" id="2855610"/>
    <lineage>
        <taxon>Bacteria</taxon>
        <taxon>Bacteria division CSSED10-310</taxon>
    </lineage>
</organism>
<evidence type="ECO:0000313" key="3">
    <source>
        <dbReference type="Proteomes" id="UP001594351"/>
    </source>
</evidence>
<reference evidence="2 3" key="1">
    <citation type="submission" date="2024-09" db="EMBL/GenBank/DDBJ databases">
        <title>Laminarin stimulates single cell rates of sulfate reduction while oxygen inhibits transcriptomic activity in coastal marine sediment.</title>
        <authorList>
            <person name="Lindsay M."/>
            <person name="Orcutt B."/>
            <person name="Emerson D."/>
            <person name="Stepanauskas R."/>
            <person name="D'Angelo T."/>
        </authorList>
    </citation>
    <scope>NUCLEOTIDE SEQUENCE [LARGE SCALE GENOMIC DNA]</scope>
    <source>
        <strain evidence="2">SAG AM-311-K15</strain>
    </source>
</reference>
<dbReference type="InterPro" id="IPR036866">
    <property type="entry name" value="RibonucZ/Hydroxyglut_hydro"/>
</dbReference>
<dbReference type="Gene3D" id="3.60.15.10">
    <property type="entry name" value="Ribonuclease Z/Hydroxyacylglutathione hydrolase-like"/>
    <property type="match status" value="1"/>
</dbReference>